<evidence type="ECO:0000256" key="4">
    <source>
        <dbReference type="ARBA" id="ARBA00022499"/>
    </source>
</evidence>
<dbReference type="InterPro" id="IPR040221">
    <property type="entry name" value="CDCA7/CDA7L"/>
</dbReference>
<dbReference type="Pfam" id="PF10497">
    <property type="entry name" value="zf-4CXXC_R1"/>
    <property type="match status" value="1"/>
</dbReference>
<evidence type="ECO:0000256" key="1">
    <source>
        <dbReference type="ARBA" id="ARBA00004123"/>
    </source>
</evidence>
<dbReference type="Proteomes" id="UP000827889">
    <property type="component" value="Chromosome 1"/>
</dbReference>
<sequence length="118" mass="13440">MNAELYNFAMTLIELGANVNAYHPGRKFFAIVLNAANVTWCRDSFVEIVMYIRYGEHVLEARQNSNWLCPVCRGICNCSLCRQAKGWPPTGPLYKKVSKLGFKSAAHYLIETHRLQAE</sequence>
<dbReference type="GeneID" id="115740199"/>
<keyword evidence="6" id="KW-0832">Ubl conjugation</keyword>
<dbReference type="RefSeq" id="XP_048140117.1">
    <property type="nucleotide sequence ID" value="XM_048284160.1"/>
</dbReference>
<dbReference type="PANTHER" id="PTHR31169">
    <property type="entry name" value="OS05G0300700 PROTEIN"/>
    <property type="match status" value="1"/>
</dbReference>
<evidence type="ECO:0000313" key="11">
    <source>
        <dbReference type="Proteomes" id="UP000827889"/>
    </source>
</evidence>
<evidence type="ECO:0000313" key="13">
    <source>
        <dbReference type="RefSeq" id="XP_048140117.1"/>
    </source>
</evidence>
<reference evidence="11 12" key="1">
    <citation type="submission" date="2025-05" db="UniProtKB">
        <authorList>
            <consortium name="RefSeq"/>
        </authorList>
    </citation>
    <scope>NUCLEOTIDE SEQUENCE [LARGE SCALE GENOMIC DNA]</scope>
    <source>
        <tissue evidence="12 13">Leaf</tissue>
    </source>
</reference>
<keyword evidence="11" id="KW-1185">Reference proteome</keyword>
<dbReference type="InterPro" id="IPR018866">
    <property type="entry name" value="Znf-4CXXC_R1"/>
</dbReference>
<evidence type="ECO:0000313" key="12">
    <source>
        <dbReference type="RefSeq" id="XP_048140089.1"/>
    </source>
</evidence>
<dbReference type="RefSeq" id="XP_048140089.1">
    <property type="nucleotide sequence ID" value="XM_048284132.1"/>
</dbReference>
<keyword evidence="7" id="KW-0805">Transcription regulation</keyword>
<protein>
    <submittedName>
        <fullName evidence="12 13">Uncharacterized protein LOC115740199</fullName>
    </submittedName>
</protein>
<keyword evidence="5" id="KW-0597">Phosphoprotein</keyword>
<accession>A0ABM3HU20</accession>
<evidence type="ECO:0000256" key="7">
    <source>
        <dbReference type="ARBA" id="ARBA00023015"/>
    </source>
</evidence>
<keyword evidence="3" id="KW-0963">Cytoplasm</keyword>
<gene>
    <name evidence="12 13" type="primary">LOC115740199</name>
</gene>
<keyword evidence="9" id="KW-0539">Nucleus</keyword>
<evidence type="ECO:0000259" key="10">
    <source>
        <dbReference type="Pfam" id="PF10497"/>
    </source>
</evidence>
<name>A0ABM3HU20_9MYRT</name>
<keyword evidence="8" id="KW-0804">Transcription</keyword>
<keyword evidence="4" id="KW-1017">Isopeptide bond</keyword>
<evidence type="ECO:0000256" key="6">
    <source>
        <dbReference type="ARBA" id="ARBA00022843"/>
    </source>
</evidence>
<organism evidence="11 12">
    <name type="scientific">Rhodamnia argentea</name>
    <dbReference type="NCBI Taxonomy" id="178133"/>
    <lineage>
        <taxon>Eukaryota</taxon>
        <taxon>Viridiplantae</taxon>
        <taxon>Streptophyta</taxon>
        <taxon>Embryophyta</taxon>
        <taxon>Tracheophyta</taxon>
        <taxon>Spermatophyta</taxon>
        <taxon>Magnoliopsida</taxon>
        <taxon>eudicotyledons</taxon>
        <taxon>Gunneridae</taxon>
        <taxon>Pentapetalae</taxon>
        <taxon>rosids</taxon>
        <taxon>malvids</taxon>
        <taxon>Myrtales</taxon>
        <taxon>Myrtaceae</taxon>
        <taxon>Myrtoideae</taxon>
        <taxon>Myrteae</taxon>
        <taxon>Australasian group</taxon>
        <taxon>Rhodamnia</taxon>
    </lineage>
</organism>
<evidence type="ECO:0000256" key="3">
    <source>
        <dbReference type="ARBA" id="ARBA00022490"/>
    </source>
</evidence>
<evidence type="ECO:0000256" key="9">
    <source>
        <dbReference type="ARBA" id="ARBA00023242"/>
    </source>
</evidence>
<evidence type="ECO:0000256" key="5">
    <source>
        <dbReference type="ARBA" id="ARBA00022553"/>
    </source>
</evidence>
<evidence type="ECO:0000256" key="8">
    <source>
        <dbReference type="ARBA" id="ARBA00023163"/>
    </source>
</evidence>
<dbReference type="PANTHER" id="PTHR31169:SF23">
    <property type="entry name" value="OS03G0572250 PROTEIN"/>
    <property type="match status" value="1"/>
</dbReference>
<proteinExistence type="predicted"/>
<comment type="subcellular location">
    <subcellularLocation>
        <location evidence="2">Cytoplasm</location>
    </subcellularLocation>
    <subcellularLocation>
        <location evidence="1">Nucleus</location>
    </subcellularLocation>
</comment>
<evidence type="ECO:0000256" key="2">
    <source>
        <dbReference type="ARBA" id="ARBA00004496"/>
    </source>
</evidence>
<feature type="domain" description="Zinc-finger" evidence="10">
    <location>
        <begin position="41"/>
        <end position="109"/>
    </location>
</feature>